<evidence type="ECO:0000313" key="2">
    <source>
        <dbReference type="EMBL" id="MEX5285775.1"/>
    </source>
</evidence>
<keyword evidence="3" id="KW-1185">Reference proteome</keyword>
<reference evidence="2 3" key="1">
    <citation type="submission" date="2023-04" db="EMBL/GenBank/DDBJ databases">
        <title>Genome Sequence of Selenomonas sputigena ATCC 33150.</title>
        <authorList>
            <person name="Miller D.P."/>
            <person name="Anvari S."/>
            <person name="Polson S.W."/>
            <person name="Macdonald M."/>
            <person name="Mcdowell J.V."/>
        </authorList>
    </citation>
    <scope>NUCLEOTIDE SEQUENCE [LARGE SCALE GENOMIC DNA]</scope>
    <source>
        <strain evidence="2 3">ATCC 33150</strain>
    </source>
</reference>
<comment type="caution">
    <text evidence="2">The sequence shown here is derived from an EMBL/GenBank/DDBJ whole genome shotgun (WGS) entry which is preliminary data.</text>
</comment>
<dbReference type="RefSeq" id="WP_368847502.1">
    <property type="nucleotide sequence ID" value="NZ_CP194411.1"/>
</dbReference>
<dbReference type="EMBL" id="JARVLH010000006">
    <property type="protein sequence ID" value="MEX5285775.1"/>
    <property type="molecule type" value="Genomic_DNA"/>
</dbReference>
<gene>
    <name evidence="2" type="ORF">QCO44_09040</name>
</gene>
<proteinExistence type="predicted"/>
<dbReference type="Proteomes" id="UP001559623">
    <property type="component" value="Unassembled WGS sequence"/>
</dbReference>
<feature type="chain" id="PRO_5045375527" evidence="1">
    <location>
        <begin position="22"/>
        <end position="183"/>
    </location>
</feature>
<accession>A0ABV3X7J1</accession>
<keyword evidence="1" id="KW-0732">Signal</keyword>
<organism evidence="2 3">
    <name type="scientific">Selenomonas sputigena</name>
    <dbReference type="NCBI Taxonomy" id="69823"/>
    <lineage>
        <taxon>Bacteria</taxon>
        <taxon>Bacillati</taxon>
        <taxon>Bacillota</taxon>
        <taxon>Negativicutes</taxon>
        <taxon>Selenomonadales</taxon>
        <taxon>Selenomonadaceae</taxon>
        <taxon>Selenomonas</taxon>
    </lineage>
</organism>
<sequence>MKKLFRICFCGVLLLAGAVFGGGAASAHTMPESEAVLIYPLAQGSRAFTAEFKINMPLEKASAVLGRDFKEEEREISNFRVAYYKYKYPDITFIGRHLKSHKGPSGDLPISSILCRSRSLKTPSGFRVGDPYENVRAMYGEGSVSNSASPQHTYWFDGIYGMTFVVDEQGLIKEIDLHVAITG</sequence>
<evidence type="ECO:0000313" key="3">
    <source>
        <dbReference type="Proteomes" id="UP001559623"/>
    </source>
</evidence>
<evidence type="ECO:0000256" key="1">
    <source>
        <dbReference type="SAM" id="SignalP"/>
    </source>
</evidence>
<protein>
    <submittedName>
        <fullName evidence="2">Uncharacterized protein</fullName>
    </submittedName>
</protein>
<feature type="signal peptide" evidence="1">
    <location>
        <begin position="1"/>
        <end position="21"/>
    </location>
</feature>
<name>A0ABV3X7J1_9FIRM</name>